<dbReference type="GO" id="GO:0005656">
    <property type="term" value="C:nuclear pre-replicative complex"/>
    <property type="evidence" value="ECO:0007669"/>
    <property type="project" value="TreeGrafter"/>
</dbReference>
<evidence type="ECO:0000259" key="1">
    <source>
        <dbReference type="Pfam" id="PF18137"/>
    </source>
</evidence>
<dbReference type="InterPro" id="IPR020795">
    <property type="entry name" value="ORC3"/>
</dbReference>
<dbReference type="Proteomes" id="UP001213623">
    <property type="component" value="Chromosome 4"/>
</dbReference>
<evidence type="ECO:0000313" key="2">
    <source>
        <dbReference type="EMBL" id="WFD27423.1"/>
    </source>
</evidence>
<dbReference type="GO" id="GO:0006270">
    <property type="term" value="P:DNA replication initiation"/>
    <property type="evidence" value="ECO:0007669"/>
    <property type="project" value="TreeGrafter"/>
</dbReference>
<protein>
    <submittedName>
        <fullName evidence="2">Origin recognition complex subunit 3</fullName>
    </submittedName>
</protein>
<dbReference type="EMBL" id="CP119895">
    <property type="protein sequence ID" value="WFD27423.1"/>
    <property type="molecule type" value="Genomic_DNA"/>
</dbReference>
<reference evidence="2" key="1">
    <citation type="submission" date="2023-03" db="EMBL/GenBank/DDBJ databases">
        <title>Mating type loci evolution in Malassezia.</title>
        <authorList>
            <person name="Coelho M.A."/>
        </authorList>
    </citation>
    <scope>NUCLEOTIDE SEQUENCE</scope>
    <source>
        <strain evidence="2">CBS 9557</strain>
    </source>
</reference>
<sequence length="726" mass="80614">MSSDAAGLLEAEPITVIPFEPGSSQPSIFARLDLFEQDDVPSTWRQQAYEAAWDKAQARLRALTHDLYQPALRRLKERIEIPPSYLVPATALDASATASWEAWPQALQDALAAPDRLLIHLAAAHCANITAALTAIVSQVARSVPSTPETRLLCQSYEASDLMLVPALFQATGQRMPQIVLIVHEMETFSVAVLNDALQALLSWSAGALGDAPRMHCVFMYSAPLPILPRPSVYDTQALKKPWIHQFLTARVLVQLDLDTVSLPDKTEFWEQVICPFFALPQTNLWLGRSIFELMRRRYWHFTPSFDSCLQCIRLCYLEHFRSRPLSAFVDRRPDLACIQAHWNDEILVHMRVSLCTSYGSQDAVPHRVKKLAKDDAALLSTVSGVCQDMQLCMTRRAIALSVVDVLLRTTGMAGTMGTKLGLSGCTAVAMEWDPPFTDWDATRTAVSGLTATTPQAEQLGTLIQHLCSTVTLDQVDTLASAILDRLQILEKKLDVAAAAVIRTSYRDLKGLLARPAKQEVSEAISARRSSLARWVSTTWAEHHETPSDLGAAICTYDFADIISCLLEGSARANTLLALDAPTETVVSMYSASLTASGQREQPLTLGWPEWDAQVSEVHMFRMMQDSLQTAVIPDVCRLYSLYKDSSKFINLADWYEAFVQSFESDAKHREQEQLPAEEEAANLQMRFSLAVNELAHMGLLGPTGRKPEHVYRTVWDLPIGSMDDA</sequence>
<dbReference type="GO" id="GO:0031261">
    <property type="term" value="C:DNA replication preinitiation complex"/>
    <property type="evidence" value="ECO:0007669"/>
    <property type="project" value="TreeGrafter"/>
</dbReference>
<dbReference type="Pfam" id="PF18137">
    <property type="entry name" value="WHD_ORC"/>
    <property type="match status" value="1"/>
</dbReference>
<gene>
    <name evidence="2" type="primary">ORC3</name>
    <name evidence="2" type="ORF">MNAN1_002419</name>
</gene>
<dbReference type="GO" id="GO:0005664">
    <property type="term" value="C:nuclear origin of replication recognition complex"/>
    <property type="evidence" value="ECO:0007669"/>
    <property type="project" value="InterPro"/>
</dbReference>
<evidence type="ECO:0000313" key="3">
    <source>
        <dbReference type="Proteomes" id="UP001213623"/>
    </source>
</evidence>
<proteinExistence type="predicted"/>
<feature type="domain" description="Origin recognition complex subunit 3 winged helix C-terminal" evidence="1">
    <location>
        <begin position="625"/>
        <end position="716"/>
    </location>
</feature>
<dbReference type="AlphaFoldDB" id="A0AAF0EN13"/>
<dbReference type="PANTHER" id="PTHR12748:SF0">
    <property type="entry name" value="ORIGIN RECOGNITION COMPLEX SUBUNIT 3"/>
    <property type="match status" value="1"/>
</dbReference>
<dbReference type="InterPro" id="IPR040855">
    <property type="entry name" value="ORC_WH_C"/>
</dbReference>
<keyword evidence="3" id="KW-1185">Reference proteome</keyword>
<name>A0AAF0EN13_9BASI</name>
<organism evidence="2 3">
    <name type="scientific">Malassezia nana</name>
    <dbReference type="NCBI Taxonomy" id="180528"/>
    <lineage>
        <taxon>Eukaryota</taxon>
        <taxon>Fungi</taxon>
        <taxon>Dikarya</taxon>
        <taxon>Basidiomycota</taxon>
        <taxon>Ustilaginomycotina</taxon>
        <taxon>Malasseziomycetes</taxon>
        <taxon>Malasseziales</taxon>
        <taxon>Malasseziaceae</taxon>
        <taxon>Malassezia</taxon>
    </lineage>
</organism>
<dbReference type="PANTHER" id="PTHR12748">
    <property type="entry name" value="ORIGIN RECOGNITION COMPLEX SUBUNIT 3"/>
    <property type="match status" value="1"/>
</dbReference>
<accession>A0AAF0EN13</accession>
<dbReference type="GO" id="GO:0003688">
    <property type="term" value="F:DNA replication origin binding"/>
    <property type="evidence" value="ECO:0007669"/>
    <property type="project" value="TreeGrafter"/>
</dbReference>